<gene>
    <name evidence="1" type="ORF">AVEN_208822_1</name>
</gene>
<proteinExistence type="predicted"/>
<sequence>MTELNLLPLPSFRCCLDFGQNSLHTSACGAVLPFVLPSFKIQSTLVKTSTQYEDHSIITTSDKTPNCVSLCAMLFYFRYNDCTVSSNPNTTFVFNEYSSRCFSKENLFLNVNDLDYCIAKLRRCRVFSVTVQL</sequence>
<dbReference type="EMBL" id="BGPR01032254">
    <property type="protein sequence ID" value="GBO05725.1"/>
    <property type="molecule type" value="Genomic_DNA"/>
</dbReference>
<organism evidence="1 2">
    <name type="scientific">Araneus ventricosus</name>
    <name type="common">Orbweaver spider</name>
    <name type="synonym">Epeira ventricosa</name>
    <dbReference type="NCBI Taxonomy" id="182803"/>
    <lineage>
        <taxon>Eukaryota</taxon>
        <taxon>Metazoa</taxon>
        <taxon>Ecdysozoa</taxon>
        <taxon>Arthropoda</taxon>
        <taxon>Chelicerata</taxon>
        <taxon>Arachnida</taxon>
        <taxon>Araneae</taxon>
        <taxon>Araneomorphae</taxon>
        <taxon>Entelegynae</taxon>
        <taxon>Araneoidea</taxon>
        <taxon>Araneidae</taxon>
        <taxon>Araneus</taxon>
    </lineage>
</organism>
<evidence type="ECO:0000313" key="1">
    <source>
        <dbReference type="EMBL" id="GBO05725.1"/>
    </source>
</evidence>
<name>A0A4Y2TYF3_ARAVE</name>
<reference evidence="1 2" key="1">
    <citation type="journal article" date="2019" name="Sci. Rep.">
        <title>Orb-weaving spider Araneus ventricosus genome elucidates the spidroin gene catalogue.</title>
        <authorList>
            <person name="Kono N."/>
            <person name="Nakamura H."/>
            <person name="Ohtoshi R."/>
            <person name="Moran D.A.P."/>
            <person name="Shinohara A."/>
            <person name="Yoshida Y."/>
            <person name="Fujiwara M."/>
            <person name="Mori M."/>
            <person name="Tomita M."/>
            <person name="Arakawa K."/>
        </authorList>
    </citation>
    <scope>NUCLEOTIDE SEQUENCE [LARGE SCALE GENOMIC DNA]</scope>
</reference>
<dbReference type="Proteomes" id="UP000499080">
    <property type="component" value="Unassembled WGS sequence"/>
</dbReference>
<dbReference type="AlphaFoldDB" id="A0A4Y2TYF3"/>
<protein>
    <submittedName>
        <fullName evidence="1">Uncharacterized protein</fullName>
    </submittedName>
</protein>
<evidence type="ECO:0000313" key="2">
    <source>
        <dbReference type="Proteomes" id="UP000499080"/>
    </source>
</evidence>
<comment type="caution">
    <text evidence="1">The sequence shown here is derived from an EMBL/GenBank/DDBJ whole genome shotgun (WGS) entry which is preliminary data.</text>
</comment>
<keyword evidence="2" id="KW-1185">Reference proteome</keyword>
<accession>A0A4Y2TYF3</accession>